<dbReference type="Pfam" id="PF13639">
    <property type="entry name" value="zf-RING_2"/>
    <property type="match status" value="1"/>
</dbReference>
<name>A0A1B6HIC9_9HEMI</name>
<evidence type="ECO:0000313" key="7">
    <source>
        <dbReference type="EMBL" id="JAS74463.1"/>
    </source>
</evidence>
<evidence type="ECO:0000259" key="6">
    <source>
        <dbReference type="PROSITE" id="PS50089"/>
    </source>
</evidence>
<organism evidence="7">
    <name type="scientific">Homalodisca liturata</name>
    <dbReference type="NCBI Taxonomy" id="320908"/>
    <lineage>
        <taxon>Eukaryota</taxon>
        <taxon>Metazoa</taxon>
        <taxon>Ecdysozoa</taxon>
        <taxon>Arthropoda</taxon>
        <taxon>Hexapoda</taxon>
        <taxon>Insecta</taxon>
        <taxon>Pterygota</taxon>
        <taxon>Neoptera</taxon>
        <taxon>Paraneoptera</taxon>
        <taxon>Hemiptera</taxon>
        <taxon>Auchenorrhyncha</taxon>
        <taxon>Membracoidea</taxon>
        <taxon>Cicadellidae</taxon>
        <taxon>Cicadellinae</taxon>
        <taxon>Proconiini</taxon>
        <taxon>Homalodisca</taxon>
    </lineage>
</organism>
<feature type="domain" description="RING-type" evidence="6">
    <location>
        <begin position="64"/>
        <end position="106"/>
    </location>
</feature>
<dbReference type="InterPro" id="IPR013083">
    <property type="entry name" value="Znf_RING/FYVE/PHD"/>
</dbReference>
<keyword evidence="1" id="KW-0479">Metal-binding</keyword>
<evidence type="ECO:0000256" key="4">
    <source>
        <dbReference type="PROSITE-ProRule" id="PRU00175"/>
    </source>
</evidence>
<dbReference type="SUPFAM" id="SSF57850">
    <property type="entry name" value="RING/U-box"/>
    <property type="match status" value="1"/>
</dbReference>
<sequence>RKEDAHESAAKAAVFLGALMLLFLFCARVVRAYECDDPRLDDFQILSADVQPYAEAEDGGCKHCMICIEAFAAGDAVRMLSCSHIYHTRCIDTWLIGHLNRCPYCRREVEVVERC</sequence>
<proteinExistence type="predicted"/>
<accession>A0A1B6HIC9</accession>
<keyword evidence="3" id="KW-0862">Zinc</keyword>
<evidence type="ECO:0000256" key="5">
    <source>
        <dbReference type="SAM" id="SignalP"/>
    </source>
</evidence>
<dbReference type="PROSITE" id="PS50089">
    <property type="entry name" value="ZF_RING_2"/>
    <property type="match status" value="1"/>
</dbReference>
<dbReference type="GO" id="GO:0008270">
    <property type="term" value="F:zinc ion binding"/>
    <property type="evidence" value="ECO:0007669"/>
    <property type="project" value="UniProtKB-KW"/>
</dbReference>
<dbReference type="InterPro" id="IPR051834">
    <property type="entry name" value="RING_finger_E3_ligase"/>
</dbReference>
<reference evidence="7" key="1">
    <citation type="submission" date="2015-11" db="EMBL/GenBank/DDBJ databases">
        <title>De novo transcriptome assembly of four potential Pierce s Disease insect vectors from Arizona vineyards.</title>
        <authorList>
            <person name="Tassone E.E."/>
        </authorList>
    </citation>
    <scope>NUCLEOTIDE SEQUENCE</scope>
</reference>
<feature type="non-terminal residue" evidence="7">
    <location>
        <position position="115"/>
    </location>
</feature>
<gene>
    <name evidence="7" type="ORF">g.55951</name>
</gene>
<dbReference type="AlphaFoldDB" id="A0A1B6HIC9"/>
<evidence type="ECO:0000256" key="3">
    <source>
        <dbReference type="ARBA" id="ARBA00022833"/>
    </source>
</evidence>
<dbReference type="GO" id="GO:0061630">
    <property type="term" value="F:ubiquitin protein ligase activity"/>
    <property type="evidence" value="ECO:0007669"/>
    <property type="project" value="TreeGrafter"/>
</dbReference>
<dbReference type="GO" id="GO:0006511">
    <property type="term" value="P:ubiquitin-dependent protein catabolic process"/>
    <property type="evidence" value="ECO:0007669"/>
    <property type="project" value="TreeGrafter"/>
</dbReference>
<feature type="chain" id="PRO_5008584347" description="RING-type domain-containing protein" evidence="5">
    <location>
        <begin position="33"/>
        <end position="115"/>
    </location>
</feature>
<keyword evidence="5" id="KW-0732">Signal</keyword>
<dbReference type="PANTHER" id="PTHR45931:SF3">
    <property type="entry name" value="RING ZINC FINGER-CONTAINING PROTEIN"/>
    <property type="match status" value="1"/>
</dbReference>
<feature type="signal peptide" evidence="5">
    <location>
        <begin position="1"/>
        <end position="32"/>
    </location>
</feature>
<dbReference type="GO" id="GO:0005634">
    <property type="term" value="C:nucleus"/>
    <property type="evidence" value="ECO:0007669"/>
    <property type="project" value="TreeGrafter"/>
</dbReference>
<dbReference type="SMART" id="SM00184">
    <property type="entry name" value="RING"/>
    <property type="match status" value="1"/>
</dbReference>
<evidence type="ECO:0000256" key="2">
    <source>
        <dbReference type="ARBA" id="ARBA00022771"/>
    </source>
</evidence>
<dbReference type="PANTHER" id="PTHR45931">
    <property type="entry name" value="SI:CH211-59O9.10"/>
    <property type="match status" value="1"/>
</dbReference>
<dbReference type="Gene3D" id="3.30.40.10">
    <property type="entry name" value="Zinc/RING finger domain, C3HC4 (zinc finger)"/>
    <property type="match status" value="1"/>
</dbReference>
<dbReference type="InterPro" id="IPR001841">
    <property type="entry name" value="Znf_RING"/>
</dbReference>
<protein>
    <recommendedName>
        <fullName evidence="6">RING-type domain-containing protein</fullName>
    </recommendedName>
</protein>
<feature type="non-terminal residue" evidence="7">
    <location>
        <position position="1"/>
    </location>
</feature>
<dbReference type="EMBL" id="GECU01033243">
    <property type="protein sequence ID" value="JAS74463.1"/>
    <property type="molecule type" value="Transcribed_RNA"/>
</dbReference>
<evidence type="ECO:0000256" key="1">
    <source>
        <dbReference type="ARBA" id="ARBA00022723"/>
    </source>
</evidence>
<keyword evidence="2 4" id="KW-0863">Zinc-finger</keyword>